<feature type="domain" description="Glycoside hydrolase family 29 N-terminal" evidence="7">
    <location>
        <begin position="2"/>
        <end position="54"/>
    </location>
</feature>
<evidence type="ECO:0000256" key="2">
    <source>
        <dbReference type="ARBA" id="ARBA00007951"/>
    </source>
</evidence>
<evidence type="ECO:0000256" key="5">
    <source>
        <dbReference type="ARBA" id="ARBA00022801"/>
    </source>
</evidence>
<comment type="caution">
    <text evidence="8">The sequence shown here is derived from an EMBL/GenBank/DDBJ whole genome shotgun (WGS) entry which is preliminary data.</text>
</comment>
<keyword evidence="4" id="KW-0732">Signal</keyword>
<dbReference type="GO" id="GO:0016139">
    <property type="term" value="P:glycoside catabolic process"/>
    <property type="evidence" value="ECO:0007669"/>
    <property type="project" value="TreeGrafter"/>
</dbReference>
<evidence type="ECO:0000313" key="8">
    <source>
        <dbReference type="EMBL" id="MPN39564.1"/>
    </source>
</evidence>
<reference evidence="8" key="1">
    <citation type="submission" date="2019-08" db="EMBL/GenBank/DDBJ databases">
        <authorList>
            <person name="Kucharzyk K."/>
            <person name="Murdoch R.W."/>
            <person name="Higgins S."/>
            <person name="Loffler F."/>
        </authorList>
    </citation>
    <scope>NUCLEOTIDE SEQUENCE</scope>
</reference>
<gene>
    <name evidence="8" type="ORF">SDC9_187092</name>
</gene>
<dbReference type="Pfam" id="PF01120">
    <property type="entry name" value="Alpha_L_fucos"/>
    <property type="match status" value="1"/>
</dbReference>
<dbReference type="PANTHER" id="PTHR10030:SF37">
    <property type="entry name" value="ALPHA-L-FUCOSIDASE-RELATED"/>
    <property type="match status" value="1"/>
</dbReference>
<proteinExistence type="inferred from homology"/>
<accession>A0A645HTT5</accession>
<evidence type="ECO:0000259" key="7">
    <source>
        <dbReference type="Pfam" id="PF01120"/>
    </source>
</evidence>
<dbReference type="SUPFAM" id="SSF51445">
    <property type="entry name" value="(Trans)glycosidases"/>
    <property type="match status" value="1"/>
</dbReference>
<dbReference type="GO" id="GO:0006004">
    <property type="term" value="P:fucose metabolic process"/>
    <property type="evidence" value="ECO:0007669"/>
    <property type="project" value="InterPro"/>
</dbReference>
<dbReference type="InterPro" id="IPR000933">
    <property type="entry name" value="Glyco_hydro_29"/>
</dbReference>
<dbReference type="Gene3D" id="3.20.20.80">
    <property type="entry name" value="Glycosidases"/>
    <property type="match status" value="1"/>
</dbReference>
<keyword evidence="5" id="KW-0378">Hydrolase</keyword>
<sequence length="160" mass="18215">MTWKSAKQCIDLLINHVCCNGNLLMNVGPNARGQFDARAMQRLDDFGRWMSANSRSIYGCGPAPEEFPVPRDCRYTWNPETRRLYLHIMNWPFKHIHLYKLAGKLKYAQFLHDGSEVLLRESASEIHEGLNSKSPAGAATLDFPVVKPDVEVPVVELFLK</sequence>
<evidence type="ECO:0000256" key="3">
    <source>
        <dbReference type="ARBA" id="ARBA00012662"/>
    </source>
</evidence>
<dbReference type="InterPro" id="IPR016286">
    <property type="entry name" value="FUC_metazoa-typ"/>
</dbReference>
<name>A0A645HTT5_9ZZZZ</name>
<evidence type="ECO:0000256" key="4">
    <source>
        <dbReference type="ARBA" id="ARBA00022729"/>
    </source>
</evidence>
<protein>
    <recommendedName>
        <fullName evidence="3">alpha-L-fucosidase</fullName>
        <ecNumber evidence="3">3.2.1.51</ecNumber>
    </recommendedName>
</protein>
<dbReference type="PANTHER" id="PTHR10030">
    <property type="entry name" value="ALPHA-L-FUCOSIDASE"/>
    <property type="match status" value="1"/>
</dbReference>
<keyword evidence="6" id="KW-0326">Glycosidase</keyword>
<organism evidence="8">
    <name type="scientific">bioreactor metagenome</name>
    <dbReference type="NCBI Taxonomy" id="1076179"/>
    <lineage>
        <taxon>unclassified sequences</taxon>
        <taxon>metagenomes</taxon>
        <taxon>ecological metagenomes</taxon>
    </lineage>
</organism>
<evidence type="ECO:0000256" key="6">
    <source>
        <dbReference type="ARBA" id="ARBA00023295"/>
    </source>
</evidence>
<dbReference type="EMBL" id="VSSQ01095448">
    <property type="protein sequence ID" value="MPN39564.1"/>
    <property type="molecule type" value="Genomic_DNA"/>
</dbReference>
<evidence type="ECO:0000256" key="1">
    <source>
        <dbReference type="ARBA" id="ARBA00004071"/>
    </source>
</evidence>
<dbReference type="EC" id="3.2.1.51" evidence="3"/>
<comment type="function">
    <text evidence="1">Alpha-L-fucosidase is responsible for hydrolyzing the alpha-1,6-linked fucose joined to the reducing-end N-acetylglucosamine of the carbohydrate moieties of glycoproteins.</text>
</comment>
<dbReference type="AlphaFoldDB" id="A0A645HTT5"/>
<comment type="similarity">
    <text evidence="2">Belongs to the glycosyl hydrolase 29 family.</text>
</comment>
<dbReference type="InterPro" id="IPR017853">
    <property type="entry name" value="GH"/>
</dbReference>
<dbReference type="GO" id="GO:0004560">
    <property type="term" value="F:alpha-L-fucosidase activity"/>
    <property type="evidence" value="ECO:0007669"/>
    <property type="project" value="InterPro"/>
</dbReference>
<dbReference type="InterPro" id="IPR057739">
    <property type="entry name" value="Glyco_hydro_29_N"/>
</dbReference>
<dbReference type="PRINTS" id="PR00741">
    <property type="entry name" value="GLHYDRLASE29"/>
</dbReference>
<dbReference type="GO" id="GO:0005764">
    <property type="term" value="C:lysosome"/>
    <property type="evidence" value="ECO:0007669"/>
    <property type="project" value="TreeGrafter"/>
</dbReference>